<dbReference type="Proteomes" id="UP001732700">
    <property type="component" value="Chromosome 7D"/>
</dbReference>
<reference evidence="1" key="1">
    <citation type="submission" date="2021-05" db="EMBL/GenBank/DDBJ databases">
        <authorList>
            <person name="Scholz U."/>
            <person name="Mascher M."/>
            <person name="Fiebig A."/>
        </authorList>
    </citation>
    <scope>NUCLEOTIDE SEQUENCE [LARGE SCALE GENOMIC DNA]</scope>
</reference>
<reference evidence="1" key="2">
    <citation type="submission" date="2025-09" db="UniProtKB">
        <authorList>
            <consortium name="EnsemblPlants"/>
        </authorList>
    </citation>
    <scope>IDENTIFICATION</scope>
</reference>
<organism evidence="1 2">
    <name type="scientific">Avena sativa</name>
    <name type="common">Oat</name>
    <dbReference type="NCBI Taxonomy" id="4498"/>
    <lineage>
        <taxon>Eukaryota</taxon>
        <taxon>Viridiplantae</taxon>
        <taxon>Streptophyta</taxon>
        <taxon>Embryophyta</taxon>
        <taxon>Tracheophyta</taxon>
        <taxon>Spermatophyta</taxon>
        <taxon>Magnoliopsida</taxon>
        <taxon>Liliopsida</taxon>
        <taxon>Poales</taxon>
        <taxon>Poaceae</taxon>
        <taxon>BOP clade</taxon>
        <taxon>Pooideae</taxon>
        <taxon>Poodae</taxon>
        <taxon>Poeae</taxon>
        <taxon>Poeae Chloroplast Group 1 (Aveneae type)</taxon>
        <taxon>Aveninae</taxon>
        <taxon>Avena</taxon>
    </lineage>
</organism>
<evidence type="ECO:0000313" key="1">
    <source>
        <dbReference type="EnsemblPlants" id="AVESA.00010b.r2.7DG1374140.1.CDS.1"/>
    </source>
</evidence>
<dbReference type="EnsemblPlants" id="AVESA.00010b.r2.7DG1374140.1">
    <property type="protein sequence ID" value="AVESA.00010b.r2.7DG1374140.1.CDS.1"/>
    <property type="gene ID" value="AVESA.00010b.r2.7DG1374140"/>
</dbReference>
<sequence length="177" mass="20874">MNNLMYDSDKSNANINRSRMQAFRSIVKNCGLFDLGFSGPAYTWSNKRFSSQPLYQRLDRCLVNREWCVQFQISNVYNMPLIYCFSDHAPILMSTNGKENRPINTFKFENWWLKESDFQDFAKESWSRSTTKSFSCRTKMLASDLKVWCRKKKPLQDVIKETKETSSRCHQGNREGD</sequence>
<keyword evidence="2" id="KW-1185">Reference proteome</keyword>
<protein>
    <submittedName>
        <fullName evidence="1">Uncharacterized protein</fullName>
    </submittedName>
</protein>
<name>A0ACD6AJP5_AVESA</name>
<accession>A0ACD6AJP5</accession>
<evidence type="ECO:0000313" key="2">
    <source>
        <dbReference type="Proteomes" id="UP001732700"/>
    </source>
</evidence>
<proteinExistence type="predicted"/>